<dbReference type="Proteomes" id="UP001501358">
    <property type="component" value="Unassembled WGS sequence"/>
</dbReference>
<dbReference type="SUPFAM" id="SSF48371">
    <property type="entry name" value="ARM repeat"/>
    <property type="match status" value="1"/>
</dbReference>
<organism evidence="2 3">
    <name type="scientific">Streptomyces thermolineatus</name>
    <dbReference type="NCBI Taxonomy" id="44033"/>
    <lineage>
        <taxon>Bacteria</taxon>
        <taxon>Bacillati</taxon>
        <taxon>Actinomycetota</taxon>
        <taxon>Actinomycetes</taxon>
        <taxon>Kitasatosporales</taxon>
        <taxon>Streptomycetaceae</taxon>
        <taxon>Streptomyces</taxon>
    </lineage>
</organism>
<name>A0ABN3LKP8_9ACTN</name>
<dbReference type="EMBL" id="BAAATA010000010">
    <property type="protein sequence ID" value="GAA2485831.1"/>
    <property type="molecule type" value="Genomic_DNA"/>
</dbReference>
<dbReference type="InterPro" id="IPR016024">
    <property type="entry name" value="ARM-type_fold"/>
</dbReference>
<evidence type="ECO:0008006" key="4">
    <source>
        <dbReference type="Google" id="ProtNLM"/>
    </source>
</evidence>
<reference evidence="2 3" key="1">
    <citation type="journal article" date="2019" name="Int. J. Syst. Evol. Microbiol.">
        <title>The Global Catalogue of Microorganisms (GCM) 10K type strain sequencing project: providing services to taxonomists for standard genome sequencing and annotation.</title>
        <authorList>
            <consortium name="The Broad Institute Genomics Platform"/>
            <consortium name="The Broad Institute Genome Sequencing Center for Infectious Disease"/>
            <person name="Wu L."/>
            <person name="Ma J."/>
        </authorList>
    </citation>
    <scope>NUCLEOTIDE SEQUENCE [LARGE SCALE GENOMIC DNA]</scope>
    <source>
        <strain evidence="2 3">JCM 6307</strain>
    </source>
</reference>
<gene>
    <name evidence="2" type="ORF">GCM10010406_22540</name>
</gene>
<keyword evidence="3" id="KW-1185">Reference proteome</keyword>
<feature type="compositionally biased region" description="Basic and acidic residues" evidence="1">
    <location>
        <begin position="962"/>
        <end position="972"/>
    </location>
</feature>
<evidence type="ECO:0000313" key="3">
    <source>
        <dbReference type="Proteomes" id="UP001501358"/>
    </source>
</evidence>
<protein>
    <recommendedName>
        <fullName evidence="4">HEAT repeat domain-containing protein</fullName>
    </recommendedName>
</protein>
<proteinExistence type="predicted"/>
<accession>A0ABN3LKP8</accession>
<evidence type="ECO:0000256" key="1">
    <source>
        <dbReference type="SAM" id="MobiDB-lite"/>
    </source>
</evidence>
<sequence length="1195" mass="126324">MTAVTAADAPRPHTPARLRALFDPLPHPARTAALARYARALAPDDYRTLHAALDSGSPDDRHTALFLAVVRRDLDTVGTALGDPLLRRRALSAAARLPVPDGPLAAVALGDVRSARHDTYRVLRLSRRTALADRLLPRVRERHGDADAARLLPACSPEAAAEWLPRLEVPEGALRSLARTAPAATAARLVADHLARPRRARHRPFNRRASTADLVAERDPEAGLSILRHAPALITPRALAHLLKEPRQVLRALRGREAGELDALRLFPDPPPPSAVRALRTLPTAELAELALLLKPRRYHWSGPGNGRVVPDPLISLLPPGDRRRVVGQLVERGRGRSRNMPLHALAALDPQDRAELLSPVLARIGGRRPGLWDVPAAAVAPLAEAEPVLREVSEGHRSHERALAWAALITCAEIHGDPDDYARIVASCERAWHDQDEVRRAALEQISRAPSRLLAAVPQQVLKDAVLTAFQSRDSGAATLAAAERWLRRTAESLAARGETARAAEAVLLLCRVTGGRERSRSLPPLRLEAAAARAVWQGAVAAVSADGPPPGLTAAGGGPVRTAGGPAVAVRVALAELLSPHLGRITELDALMGRVALGDAPVPPEPAARAAAVWVRAARTREERSALLLRHDPSYALVRPVFDTVATRRTDLLGPLLTAAAGGLTGRLRPRPEPWVPRPPVSVLGRWLPEQRSALARHLAAVAADDEAPLRERADAAGLLRDPELLLALAARSPQPVAAAALGALGALGGAGAGAGVGAGGESAAAVGPERLSAVLLRHAGTGGVRGRAAMSALRRLLLDLPGPQAVALLAPVACSPDGPVGSRKEAVRALGALLDASRSRGDDGRAPATERTAEGEAAFRALLTSWDAPGQHRDVQAVLARFLLARIDREDVAERLSARLEERAIRDAAVTEDPDAVPAGAAPAYAAFLASVVRGGTADSAAAACTALPRWVAADPEATRPEAAARSEAVRALASAAGDPDRPRKVWREATEQLAALVEDEVPGASSALRGMFAELLERTKDPDPGIRTDSLRRLDGCVIVVGRGSRHGGPGPGTEVADAAVDALLAAGLRRQATRIAFDSVLAELREGRADPTRWNRMLELAEERPDRLPIEGVRLHLGAGSVRHPEAFRAVAARLRERGTAVAGLLALAVVREEGRRTGWEAPWPAELEALCSHPDPETAGTALLVDPGD</sequence>
<feature type="region of interest" description="Disordered" evidence="1">
    <location>
        <begin position="962"/>
        <end position="988"/>
    </location>
</feature>
<comment type="caution">
    <text evidence="2">The sequence shown here is derived from an EMBL/GenBank/DDBJ whole genome shotgun (WGS) entry which is preliminary data.</text>
</comment>
<evidence type="ECO:0000313" key="2">
    <source>
        <dbReference type="EMBL" id="GAA2485831.1"/>
    </source>
</evidence>